<keyword evidence="2" id="KW-1185">Reference proteome</keyword>
<gene>
    <name evidence="1" type="ORF">DPEC_G00279450</name>
</gene>
<sequence length="120" mass="13214">MDAFIYLRGYIQLNIPSNCKTRFLLAQRLVRRSNIRPICESNPRVLLLKFDALLSPIAHRIPYLQDSVSPLFAPYGTVTDHWAPAPVQCGLLSLLPAAHVRQGSPVIAPCPAGAIIKSPD</sequence>
<evidence type="ECO:0000313" key="2">
    <source>
        <dbReference type="Proteomes" id="UP001157502"/>
    </source>
</evidence>
<proteinExistence type="predicted"/>
<name>A0ACC2FM34_DALPE</name>
<accession>A0ACC2FM34</accession>
<organism evidence="1 2">
    <name type="scientific">Dallia pectoralis</name>
    <name type="common">Alaska blackfish</name>
    <dbReference type="NCBI Taxonomy" id="75939"/>
    <lineage>
        <taxon>Eukaryota</taxon>
        <taxon>Metazoa</taxon>
        <taxon>Chordata</taxon>
        <taxon>Craniata</taxon>
        <taxon>Vertebrata</taxon>
        <taxon>Euteleostomi</taxon>
        <taxon>Actinopterygii</taxon>
        <taxon>Neopterygii</taxon>
        <taxon>Teleostei</taxon>
        <taxon>Protacanthopterygii</taxon>
        <taxon>Esociformes</taxon>
        <taxon>Umbridae</taxon>
        <taxon>Dallia</taxon>
    </lineage>
</organism>
<dbReference type="Proteomes" id="UP001157502">
    <property type="component" value="Chromosome 25"/>
</dbReference>
<protein>
    <submittedName>
        <fullName evidence="1">Uncharacterized protein</fullName>
    </submittedName>
</protein>
<reference evidence="1" key="1">
    <citation type="submission" date="2021-05" db="EMBL/GenBank/DDBJ databases">
        <authorList>
            <person name="Pan Q."/>
            <person name="Jouanno E."/>
            <person name="Zahm M."/>
            <person name="Klopp C."/>
            <person name="Cabau C."/>
            <person name="Louis A."/>
            <person name="Berthelot C."/>
            <person name="Parey E."/>
            <person name="Roest Crollius H."/>
            <person name="Montfort J."/>
            <person name="Robinson-Rechavi M."/>
            <person name="Bouchez O."/>
            <person name="Lampietro C."/>
            <person name="Lopez Roques C."/>
            <person name="Donnadieu C."/>
            <person name="Postlethwait J."/>
            <person name="Bobe J."/>
            <person name="Dillon D."/>
            <person name="Chandos A."/>
            <person name="von Hippel F."/>
            <person name="Guiguen Y."/>
        </authorList>
    </citation>
    <scope>NUCLEOTIDE SEQUENCE</scope>
    <source>
        <strain evidence="1">YG-Jan2019</strain>
    </source>
</reference>
<evidence type="ECO:0000313" key="1">
    <source>
        <dbReference type="EMBL" id="KAJ7992513.1"/>
    </source>
</evidence>
<comment type="caution">
    <text evidence="1">The sequence shown here is derived from an EMBL/GenBank/DDBJ whole genome shotgun (WGS) entry which is preliminary data.</text>
</comment>
<dbReference type="EMBL" id="CM055752">
    <property type="protein sequence ID" value="KAJ7992513.1"/>
    <property type="molecule type" value="Genomic_DNA"/>
</dbReference>